<organism evidence="1 2">
    <name type="scientific">Mycolicibacterium austroafricanum</name>
    <name type="common">Mycobacterium austroafricanum</name>
    <dbReference type="NCBI Taxonomy" id="39687"/>
    <lineage>
        <taxon>Bacteria</taxon>
        <taxon>Bacillati</taxon>
        <taxon>Actinomycetota</taxon>
        <taxon>Actinomycetes</taxon>
        <taxon>Mycobacteriales</taxon>
        <taxon>Mycobacteriaceae</taxon>
        <taxon>Mycolicibacterium</taxon>
    </lineage>
</organism>
<gene>
    <name evidence="1" type="ORF">QYF68_12700</name>
</gene>
<evidence type="ECO:0000313" key="1">
    <source>
        <dbReference type="EMBL" id="MDN4518677.1"/>
    </source>
</evidence>
<sequence length="345" mass="38080">MAESDEPLLDFNQALAVAEHVYNAPTPAVLLGNGFSRAFDNKFGYETLRKEAALGSLSNGVTKDDLFDHAGTNDFETVIHTLERAAQLQQIYDPFGTLSAKLRADAEVVKRGLVDTLTAIHPPSAAEVESAKYAGARSFLRCFSAIFTLNYDMLLYWAVNQPSSLSTLTPPRDDGFRLRDGNLTWISPGLATQRVYFLHGAMHLYADGSSTYKLSGSGGHIIKQVQENLANGRYPLVVTEGTRENKQVRIAVNPYLSHCYNRLKQQDGVLFVHGMALSENDQHILDAVSDVRSGVTALFVGLFGDEFAHRDVKHRAKGVAVERRRRGGQALDVLFYQSETAEIWG</sequence>
<keyword evidence="2" id="KW-1185">Reference proteome</keyword>
<dbReference type="RefSeq" id="WP_301161446.1">
    <property type="nucleotide sequence ID" value="NZ_JAUHTC010000045.1"/>
</dbReference>
<dbReference type="InterPro" id="IPR032581">
    <property type="entry name" value="DUF4917"/>
</dbReference>
<accession>A0ABT8HD49</accession>
<dbReference type="EMBL" id="JAUHTC010000045">
    <property type="protein sequence ID" value="MDN4518677.1"/>
    <property type="molecule type" value="Genomic_DNA"/>
</dbReference>
<protein>
    <submittedName>
        <fullName evidence="1">DUF4917 family protein</fullName>
    </submittedName>
</protein>
<reference evidence="1" key="1">
    <citation type="submission" date="2023-07" db="EMBL/GenBank/DDBJ databases">
        <title>Degradation of tert-butanol by M. austroafricanum TBA100.</title>
        <authorList>
            <person name="Helbich S."/>
            <person name="Vainshtein Y."/>
        </authorList>
    </citation>
    <scope>NUCLEOTIDE SEQUENCE</scope>
    <source>
        <strain evidence="1">TBA100</strain>
    </source>
</reference>
<proteinExistence type="predicted"/>
<evidence type="ECO:0000313" key="2">
    <source>
        <dbReference type="Proteomes" id="UP001172687"/>
    </source>
</evidence>
<name>A0ABT8HD49_MYCAO</name>
<dbReference type="Proteomes" id="UP001172687">
    <property type="component" value="Unassembled WGS sequence"/>
</dbReference>
<dbReference type="Pfam" id="PF16263">
    <property type="entry name" value="DUF4917"/>
    <property type="match status" value="1"/>
</dbReference>
<comment type="caution">
    <text evidence="1">The sequence shown here is derived from an EMBL/GenBank/DDBJ whole genome shotgun (WGS) entry which is preliminary data.</text>
</comment>